<reference evidence="1 2" key="1">
    <citation type="submission" date="2017-08" db="EMBL/GenBank/DDBJ databases">
        <title>Complete genome sequence of Mucilaginibacter sp. strain BJC16-A31.</title>
        <authorList>
            <consortium name="Henan University of Science and Technology"/>
            <person name="You X."/>
        </authorList>
    </citation>
    <scope>NUCLEOTIDE SEQUENCE [LARGE SCALE GENOMIC DNA]</scope>
    <source>
        <strain evidence="1 2">BJC16-A31</strain>
    </source>
</reference>
<proteinExistence type="predicted"/>
<dbReference type="Proteomes" id="UP000215002">
    <property type="component" value="Chromosome"/>
</dbReference>
<organism evidence="1 2">
    <name type="scientific">Mucilaginibacter xinganensis</name>
    <dbReference type="NCBI Taxonomy" id="1234841"/>
    <lineage>
        <taxon>Bacteria</taxon>
        <taxon>Pseudomonadati</taxon>
        <taxon>Bacteroidota</taxon>
        <taxon>Sphingobacteriia</taxon>
        <taxon>Sphingobacteriales</taxon>
        <taxon>Sphingobacteriaceae</taxon>
        <taxon>Mucilaginibacter</taxon>
    </lineage>
</organism>
<name>A0A223NYG0_9SPHI</name>
<dbReference type="KEGG" id="muc:MuYL_2981"/>
<sequence>MHTGRLFNSPVFIQVSWFTGYYCYIANCKTIHPAQFAGITCFSIKIDKNYL</sequence>
<evidence type="ECO:0000313" key="1">
    <source>
        <dbReference type="EMBL" id="ASU34866.1"/>
    </source>
</evidence>
<gene>
    <name evidence="1" type="ORF">MuYL_2981</name>
</gene>
<protein>
    <submittedName>
        <fullName evidence="1">Uncharacterized protein</fullName>
    </submittedName>
</protein>
<evidence type="ECO:0000313" key="2">
    <source>
        <dbReference type="Proteomes" id="UP000215002"/>
    </source>
</evidence>
<dbReference type="AlphaFoldDB" id="A0A223NYG0"/>
<keyword evidence="2" id="KW-1185">Reference proteome</keyword>
<dbReference type="EMBL" id="CP022743">
    <property type="protein sequence ID" value="ASU34866.1"/>
    <property type="molecule type" value="Genomic_DNA"/>
</dbReference>
<accession>A0A223NYG0</accession>